<comment type="caution">
    <text evidence="1">The sequence shown here is derived from an EMBL/GenBank/DDBJ whole genome shotgun (WGS) entry which is preliminary data.</text>
</comment>
<dbReference type="AlphaFoldDB" id="A0A7X4YV14"/>
<protein>
    <submittedName>
        <fullName evidence="1">Uncharacterized protein</fullName>
    </submittedName>
</protein>
<evidence type="ECO:0000313" key="2">
    <source>
        <dbReference type="Proteomes" id="UP000558113"/>
    </source>
</evidence>
<organism evidence="1 2">
    <name type="scientific">Paenibacillus sacheonensis</name>
    <dbReference type="NCBI Taxonomy" id="742054"/>
    <lineage>
        <taxon>Bacteria</taxon>
        <taxon>Bacillati</taxon>
        <taxon>Bacillota</taxon>
        <taxon>Bacilli</taxon>
        <taxon>Bacillales</taxon>
        <taxon>Paenibacillaceae</taxon>
        <taxon>Paenibacillus</taxon>
    </lineage>
</organism>
<keyword evidence="2" id="KW-1185">Reference proteome</keyword>
<dbReference type="EMBL" id="JAAAMU010000025">
    <property type="protein sequence ID" value="NBC72973.1"/>
    <property type="molecule type" value="Genomic_DNA"/>
</dbReference>
<name>A0A7X4YV14_9BACL</name>
<sequence>MAACQVNEWLDEYNDYMLLFHMFGDRTYLDEAEEIMKSMEIYVGRMLRIEKLNLASVPVIWS</sequence>
<evidence type="ECO:0000313" key="1">
    <source>
        <dbReference type="EMBL" id="NBC72973.1"/>
    </source>
</evidence>
<dbReference type="RefSeq" id="WP_161704477.1">
    <property type="nucleotide sequence ID" value="NZ_JAAAMU010000025.1"/>
</dbReference>
<gene>
    <name evidence="1" type="ORF">GT003_28745</name>
</gene>
<proteinExistence type="predicted"/>
<dbReference type="Proteomes" id="UP000558113">
    <property type="component" value="Unassembled WGS sequence"/>
</dbReference>
<dbReference type="OrthoDB" id="2629010at2"/>
<accession>A0A7X4YV14</accession>
<reference evidence="1 2" key="1">
    <citation type="submission" date="2020-01" db="EMBL/GenBank/DDBJ databases">
        <title>Paenibacillus soybeanensis sp. nov. isolated from the nodules of soybean (Glycine max(L.) Merr).</title>
        <authorList>
            <person name="Wang H."/>
        </authorList>
    </citation>
    <scope>NUCLEOTIDE SEQUENCE [LARGE SCALE GENOMIC DNA]</scope>
    <source>
        <strain evidence="1 2">DSM 23054</strain>
    </source>
</reference>